<reference evidence="5 6" key="1">
    <citation type="journal article" date="2013" name="Genome Biol.">
        <title>Draft genome of the mountain pine beetle, Dendroctonus ponderosae Hopkins, a major forest pest.</title>
        <authorList>
            <person name="Keeling C.I."/>
            <person name="Yuen M.M."/>
            <person name="Liao N.Y."/>
            <person name="Docking T.R."/>
            <person name="Chan S.K."/>
            <person name="Taylor G.A."/>
            <person name="Palmquist D.L."/>
            <person name="Jackman S.D."/>
            <person name="Nguyen A."/>
            <person name="Li M."/>
            <person name="Henderson H."/>
            <person name="Janes J.K."/>
            <person name="Zhao Y."/>
            <person name="Pandoh P."/>
            <person name="Moore R."/>
            <person name="Sperling F.A."/>
            <person name="Huber D.P."/>
            <person name="Birol I."/>
            <person name="Jones S.J."/>
            <person name="Bohlmann J."/>
        </authorList>
    </citation>
    <scope>NUCLEOTIDE SEQUENCE</scope>
</reference>
<dbReference type="Proteomes" id="UP000030742">
    <property type="component" value="Unassembled WGS sequence"/>
</dbReference>
<organism evidence="5 6">
    <name type="scientific">Dendroctonus ponderosae</name>
    <name type="common">Mountain pine beetle</name>
    <dbReference type="NCBI Taxonomy" id="77166"/>
    <lineage>
        <taxon>Eukaryota</taxon>
        <taxon>Metazoa</taxon>
        <taxon>Ecdysozoa</taxon>
        <taxon>Arthropoda</taxon>
        <taxon>Hexapoda</taxon>
        <taxon>Insecta</taxon>
        <taxon>Pterygota</taxon>
        <taxon>Neoptera</taxon>
        <taxon>Endopterygota</taxon>
        <taxon>Coleoptera</taxon>
        <taxon>Polyphaga</taxon>
        <taxon>Cucujiformia</taxon>
        <taxon>Curculionidae</taxon>
        <taxon>Scolytinae</taxon>
        <taxon>Dendroctonus</taxon>
    </lineage>
</organism>
<gene>
    <name evidence="5" type="ORF">D910_04686</name>
</gene>
<feature type="domain" description="DDE Tnp4" evidence="4">
    <location>
        <begin position="8"/>
        <end position="74"/>
    </location>
</feature>
<feature type="region of interest" description="Disordered" evidence="3">
    <location>
        <begin position="108"/>
        <end position="138"/>
    </location>
</feature>
<feature type="compositionally biased region" description="Acidic residues" evidence="3">
    <location>
        <begin position="109"/>
        <end position="127"/>
    </location>
</feature>
<dbReference type="EMBL" id="KB631929">
    <property type="protein sequence ID" value="ERL87291.1"/>
    <property type="molecule type" value="Genomic_DNA"/>
</dbReference>
<name>U4U9K6_DENPD</name>
<dbReference type="AlphaFoldDB" id="U4U9K6"/>
<dbReference type="STRING" id="77166.U4U9K6"/>
<evidence type="ECO:0000256" key="1">
    <source>
        <dbReference type="ARBA" id="ARBA00001968"/>
    </source>
</evidence>
<evidence type="ECO:0000256" key="3">
    <source>
        <dbReference type="SAM" id="MobiDB-lite"/>
    </source>
</evidence>
<dbReference type="Pfam" id="PF13359">
    <property type="entry name" value="DDE_Tnp_4"/>
    <property type="match status" value="1"/>
</dbReference>
<evidence type="ECO:0000259" key="4">
    <source>
        <dbReference type="Pfam" id="PF13359"/>
    </source>
</evidence>
<dbReference type="GO" id="GO:0046872">
    <property type="term" value="F:metal ion binding"/>
    <property type="evidence" value="ECO:0007669"/>
    <property type="project" value="UniProtKB-KW"/>
</dbReference>
<dbReference type="InterPro" id="IPR027806">
    <property type="entry name" value="HARBI1_dom"/>
</dbReference>
<evidence type="ECO:0000313" key="6">
    <source>
        <dbReference type="Proteomes" id="UP000030742"/>
    </source>
</evidence>
<sequence>MYRCIGALDCTLIKISSPGGKEPEVYRNRKNFLSLNVQGVCHANFKFLNIVYRWPGSAHDSTIFQHSALRARFERNELRDILSLHQLVDILENDSDGDELLDIYMEPPEVTEGDVDEDSDKSDDDHEGDINHLPRQILHKGGEIRHAVDDEYDADDLIPLAQLFPQAELSCKKK</sequence>
<comment type="cofactor">
    <cofactor evidence="1">
        <name>a divalent metal cation</name>
        <dbReference type="ChEBI" id="CHEBI:60240"/>
    </cofactor>
</comment>
<evidence type="ECO:0000256" key="2">
    <source>
        <dbReference type="ARBA" id="ARBA00022723"/>
    </source>
</evidence>
<evidence type="ECO:0000313" key="5">
    <source>
        <dbReference type="EMBL" id="ERL87291.1"/>
    </source>
</evidence>
<keyword evidence="2" id="KW-0479">Metal-binding</keyword>
<protein>
    <recommendedName>
        <fullName evidence="4">DDE Tnp4 domain-containing protein</fullName>
    </recommendedName>
</protein>
<accession>U4U9K6</accession>
<proteinExistence type="predicted"/>